<protein>
    <submittedName>
        <fullName evidence="7">O-antigen ligase family protein</fullName>
    </submittedName>
</protein>
<feature type="transmembrane region" description="Helical" evidence="5">
    <location>
        <begin position="353"/>
        <end position="377"/>
    </location>
</feature>
<dbReference type="Pfam" id="PF04932">
    <property type="entry name" value="Wzy_C"/>
    <property type="match status" value="1"/>
</dbReference>
<keyword evidence="3 5" id="KW-1133">Transmembrane helix</keyword>
<reference evidence="7 8" key="1">
    <citation type="submission" date="2023-06" db="EMBL/GenBank/DDBJ databases">
        <authorList>
            <person name="Feng G."/>
            <person name="Li J."/>
            <person name="Zhu H."/>
        </authorList>
    </citation>
    <scope>NUCLEOTIDE SEQUENCE [LARGE SCALE GENOMIC DNA]</scope>
    <source>
        <strain evidence="7 8">RHCKG23</strain>
    </source>
</reference>
<proteinExistence type="predicted"/>
<name>A0ABT7T9D7_9MICO</name>
<dbReference type="RefSeq" id="WP_289459447.1">
    <property type="nucleotide sequence ID" value="NZ_JAUCML010000009.1"/>
</dbReference>
<evidence type="ECO:0000256" key="2">
    <source>
        <dbReference type="ARBA" id="ARBA00022692"/>
    </source>
</evidence>
<dbReference type="InterPro" id="IPR051533">
    <property type="entry name" value="WaaL-like"/>
</dbReference>
<comment type="subcellular location">
    <subcellularLocation>
        <location evidence="1">Membrane</location>
        <topology evidence="1">Multi-pass membrane protein</topology>
    </subcellularLocation>
</comment>
<dbReference type="EMBL" id="JAUCML010000009">
    <property type="protein sequence ID" value="MDM7886171.1"/>
    <property type="molecule type" value="Genomic_DNA"/>
</dbReference>
<keyword evidence="4 5" id="KW-0472">Membrane</keyword>
<feature type="transmembrane region" description="Helical" evidence="5">
    <location>
        <begin position="218"/>
        <end position="251"/>
    </location>
</feature>
<evidence type="ECO:0000259" key="6">
    <source>
        <dbReference type="Pfam" id="PF04932"/>
    </source>
</evidence>
<dbReference type="Proteomes" id="UP001237823">
    <property type="component" value="Unassembled WGS sequence"/>
</dbReference>
<evidence type="ECO:0000256" key="4">
    <source>
        <dbReference type="ARBA" id="ARBA00023136"/>
    </source>
</evidence>
<feature type="transmembrane region" description="Helical" evidence="5">
    <location>
        <begin position="6"/>
        <end position="27"/>
    </location>
</feature>
<keyword evidence="7" id="KW-0436">Ligase</keyword>
<dbReference type="PANTHER" id="PTHR37422">
    <property type="entry name" value="TEICHURONIC ACID BIOSYNTHESIS PROTEIN TUAE"/>
    <property type="match status" value="1"/>
</dbReference>
<feature type="transmembrane region" description="Helical" evidence="5">
    <location>
        <begin position="257"/>
        <end position="279"/>
    </location>
</feature>
<evidence type="ECO:0000256" key="1">
    <source>
        <dbReference type="ARBA" id="ARBA00004141"/>
    </source>
</evidence>
<evidence type="ECO:0000256" key="5">
    <source>
        <dbReference type="SAM" id="Phobius"/>
    </source>
</evidence>
<keyword evidence="2 5" id="KW-0812">Transmembrane</keyword>
<evidence type="ECO:0000256" key="3">
    <source>
        <dbReference type="ARBA" id="ARBA00022989"/>
    </source>
</evidence>
<feature type="domain" description="O-antigen ligase-related" evidence="6">
    <location>
        <begin position="224"/>
        <end position="370"/>
    </location>
</feature>
<sequence length="438" mass="47148">MAILALLLLALPVGTATIVFFVCVFLVFCVRFAVVAWLGYVASFCMSGLGLQIGGVYFQPEMICLPLLLLAVRGTVRDDYARSDKRHYLLLWTGVVLWLGANLAASLLTAPQPVKSLRIIALVSCSVLAFALLQRLKPGIAVRYLVGAATLITVYGVVILSAWAVAQASGRTNVLVVLNYGETVYRTKGLMIEPNLLGSLLALTMCALFFLREHVHRFVLASSMAVMGATAFLSFTRAAWVGMVVLLAVWAFTGHRAVLKTAGIVIASVFSLGIIGTVFTKAGQILGATFSDRVGGLLDFDSGTGAYRARIWEVALSDYVHSPHFLLGLGTNSFSQRHAAQDSSSGEAYLGNFWIALLHDSGLIGAVGFLLIALAIVLRSRSVKAVPLYFTLVVTAFATNPMWFAFPWVCLALMLSVGRLPIERSDDGERRHGIAVAV</sequence>
<evidence type="ECO:0000313" key="8">
    <source>
        <dbReference type="Proteomes" id="UP001237823"/>
    </source>
</evidence>
<comment type="caution">
    <text evidence="7">The sequence shown here is derived from an EMBL/GenBank/DDBJ whole genome shotgun (WGS) entry which is preliminary data.</text>
</comment>
<feature type="transmembrane region" description="Helical" evidence="5">
    <location>
        <begin position="116"/>
        <end position="133"/>
    </location>
</feature>
<organism evidence="7 8">
    <name type="scientific">Curtobacterium citri</name>
    <dbReference type="NCBI Taxonomy" id="3055139"/>
    <lineage>
        <taxon>Bacteria</taxon>
        <taxon>Bacillati</taxon>
        <taxon>Actinomycetota</taxon>
        <taxon>Actinomycetes</taxon>
        <taxon>Micrococcales</taxon>
        <taxon>Microbacteriaceae</taxon>
        <taxon>Curtobacterium</taxon>
    </lineage>
</organism>
<feature type="transmembrane region" description="Helical" evidence="5">
    <location>
        <begin position="88"/>
        <end position="110"/>
    </location>
</feature>
<keyword evidence="8" id="KW-1185">Reference proteome</keyword>
<feature type="transmembrane region" description="Helical" evidence="5">
    <location>
        <begin position="194"/>
        <end position="211"/>
    </location>
</feature>
<dbReference type="PANTHER" id="PTHR37422:SF13">
    <property type="entry name" value="LIPOPOLYSACCHARIDE BIOSYNTHESIS PROTEIN PA4999-RELATED"/>
    <property type="match status" value="1"/>
</dbReference>
<dbReference type="GO" id="GO:0016874">
    <property type="term" value="F:ligase activity"/>
    <property type="evidence" value="ECO:0007669"/>
    <property type="project" value="UniProtKB-KW"/>
</dbReference>
<evidence type="ECO:0000313" key="7">
    <source>
        <dbReference type="EMBL" id="MDM7886171.1"/>
    </source>
</evidence>
<dbReference type="InterPro" id="IPR007016">
    <property type="entry name" value="O-antigen_ligase-rel_domated"/>
</dbReference>
<feature type="transmembrane region" description="Helical" evidence="5">
    <location>
        <begin position="389"/>
        <end position="415"/>
    </location>
</feature>
<feature type="transmembrane region" description="Helical" evidence="5">
    <location>
        <begin position="34"/>
        <end position="51"/>
    </location>
</feature>
<feature type="transmembrane region" description="Helical" evidence="5">
    <location>
        <begin position="145"/>
        <end position="166"/>
    </location>
</feature>
<accession>A0ABT7T9D7</accession>
<gene>
    <name evidence="7" type="ORF">QUG92_13745</name>
</gene>